<name>A0A098VNR4_9MICR</name>
<dbReference type="OrthoDB" id="341924at2759"/>
<keyword evidence="3" id="KW-0805">Transcription regulation</keyword>
<gene>
    <name evidence="6" type="ORF">DI09_5p400</name>
</gene>
<evidence type="ECO:0000256" key="3">
    <source>
        <dbReference type="ARBA" id="ARBA00023015"/>
    </source>
</evidence>
<dbReference type="RefSeq" id="XP_013237120.1">
    <property type="nucleotide sequence ID" value="XM_013381666.1"/>
</dbReference>
<dbReference type="GO" id="GO:0016251">
    <property type="term" value="F:RNA polymerase II general transcription initiation factor activity"/>
    <property type="evidence" value="ECO:0007669"/>
    <property type="project" value="TreeGrafter"/>
</dbReference>
<comment type="subcellular location">
    <subcellularLocation>
        <location evidence="1">Nucleus</location>
    </subcellularLocation>
</comment>
<reference evidence="6 7" key="1">
    <citation type="submission" date="2014-04" db="EMBL/GenBank/DDBJ databases">
        <title>A new species of microsporidia sheds light on the evolution of extreme parasitism.</title>
        <authorList>
            <person name="Haag K.L."/>
            <person name="James T.Y."/>
            <person name="Larsson R."/>
            <person name="Schaer T.M."/>
            <person name="Refardt D."/>
            <person name="Pombert J.-F."/>
            <person name="Ebert D."/>
        </authorList>
    </citation>
    <scope>NUCLEOTIDE SEQUENCE [LARGE SCALE GENOMIC DNA]</scope>
    <source>
        <strain evidence="6 7">UGP3</strain>
        <tissue evidence="6">Spores</tissue>
    </source>
</reference>
<accession>A0A098VNR4</accession>
<dbReference type="CDD" id="cd07979">
    <property type="entry name" value="HFD_TAF9"/>
    <property type="match status" value="1"/>
</dbReference>
<dbReference type="GO" id="GO:0005669">
    <property type="term" value="C:transcription factor TFIID complex"/>
    <property type="evidence" value="ECO:0007669"/>
    <property type="project" value="TreeGrafter"/>
</dbReference>
<dbReference type="Gene3D" id="1.10.20.10">
    <property type="entry name" value="Histone, subunit A"/>
    <property type="match status" value="1"/>
</dbReference>
<dbReference type="GO" id="GO:0000124">
    <property type="term" value="C:SAGA complex"/>
    <property type="evidence" value="ECO:0007669"/>
    <property type="project" value="TreeGrafter"/>
</dbReference>
<dbReference type="Proteomes" id="UP000029725">
    <property type="component" value="Unassembled WGS sequence"/>
</dbReference>
<dbReference type="PANTHER" id="PTHR48068:SF4">
    <property type="entry name" value="TATA-BOX BINDING PROTEIN ASSOCIATED FACTOR 9"/>
    <property type="match status" value="1"/>
</dbReference>
<keyword evidence="7" id="KW-1185">Reference proteome</keyword>
<evidence type="ECO:0000313" key="7">
    <source>
        <dbReference type="Proteomes" id="UP000029725"/>
    </source>
</evidence>
<dbReference type="Pfam" id="PF02291">
    <property type="entry name" value="TFIID-31kDa"/>
    <property type="match status" value="1"/>
</dbReference>
<dbReference type="GO" id="GO:0003713">
    <property type="term" value="F:transcription coactivator activity"/>
    <property type="evidence" value="ECO:0007669"/>
    <property type="project" value="TreeGrafter"/>
</dbReference>
<dbReference type="PANTHER" id="PTHR48068">
    <property type="entry name" value="TAF9 RNA POLYMERASE II, TATA BOX-BINDING PROTEIN (TBP)-ASSOCIATED FACTOR"/>
    <property type="match status" value="1"/>
</dbReference>
<evidence type="ECO:0000256" key="2">
    <source>
        <dbReference type="ARBA" id="ARBA00007646"/>
    </source>
</evidence>
<dbReference type="GO" id="GO:0046982">
    <property type="term" value="F:protein heterodimerization activity"/>
    <property type="evidence" value="ECO:0007669"/>
    <property type="project" value="InterPro"/>
</dbReference>
<dbReference type="HOGENOM" id="CLU_1540440_0_0_1"/>
<comment type="caution">
    <text evidence="6">The sequence shown here is derived from an EMBL/GenBank/DDBJ whole genome shotgun (WGS) entry which is preliminary data.</text>
</comment>
<evidence type="ECO:0000256" key="5">
    <source>
        <dbReference type="ARBA" id="ARBA00023242"/>
    </source>
</evidence>
<proteinExistence type="inferred from homology"/>
<sequence>MNPNQPAPSSQSAAPSTGPILPKDAVVLSMMMQTLSIHECEPQVIPLLLEYSYRHITDTLIAASSFAEHCGRSPLTEISLHDIRYAIQSLASRISSSSGGACGVPGIRPSRELLLELATRKNAEPFPMSTQLSDGSSNSIAGRTALRLPPDELCLLGQQSHPMSVNPPLHHINK</sequence>
<keyword evidence="5" id="KW-0539">Nucleus</keyword>
<keyword evidence="4" id="KW-0804">Transcription</keyword>
<comment type="similarity">
    <text evidence="2">Belongs to the TAF9 family.</text>
</comment>
<dbReference type="AlphaFoldDB" id="A0A098VNR4"/>
<dbReference type="InterPro" id="IPR009072">
    <property type="entry name" value="Histone-fold"/>
</dbReference>
<organism evidence="6 7">
    <name type="scientific">Mitosporidium daphniae</name>
    <dbReference type="NCBI Taxonomy" id="1485682"/>
    <lineage>
        <taxon>Eukaryota</taxon>
        <taxon>Fungi</taxon>
        <taxon>Fungi incertae sedis</taxon>
        <taxon>Microsporidia</taxon>
        <taxon>Mitosporidium</taxon>
    </lineage>
</organism>
<dbReference type="SUPFAM" id="SSF47113">
    <property type="entry name" value="Histone-fold"/>
    <property type="match status" value="1"/>
</dbReference>
<dbReference type="VEuPathDB" id="MicrosporidiaDB:DI09_5p400"/>
<dbReference type="GeneID" id="25260438"/>
<evidence type="ECO:0000256" key="4">
    <source>
        <dbReference type="ARBA" id="ARBA00023163"/>
    </source>
</evidence>
<dbReference type="InterPro" id="IPR003162">
    <property type="entry name" value="TFIID-31"/>
</dbReference>
<protein>
    <recommendedName>
        <fullName evidence="8">Transcription initiation factor TFIID subunit 9</fullName>
    </recommendedName>
</protein>
<dbReference type="InterPro" id="IPR051431">
    <property type="entry name" value="TFIID_subunit_9"/>
</dbReference>
<dbReference type="EMBL" id="JMKJ01000555">
    <property type="protein sequence ID" value="KGG50693.1"/>
    <property type="molecule type" value="Genomic_DNA"/>
</dbReference>
<evidence type="ECO:0008006" key="8">
    <source>
        <dbReference type="Google" id="ProtNLM"/>
    </source>
</evidence>
<dbReference type="GO" id="GO:0051123">
    <property type="term" value="P:RNA polymerase II preinitiation complex assembly"/>
    <property type="evidence" value="ECO:0007669"/>
    <property type="project" value="TreeGrafter"/>
</dbReference>
<evidence type="ECO:0000256" key="1">
    <source>
        <dbReference type="ARBA" id="ARBA00004123"/>
    </source>
</evidence>
<evidence type="ECO:0000313" key="6">
    <source>
        <dbReference type="EMBL" id="KGG50693.1"/>
    </source>
</evidence>